<protein>
    <submittedName>
        <fullName evidence="1">Uncharacterized protein</fullName>
    </submittedName>
</protein>
<gene>
    <name evidence="1" type="ORF">BD94_1469</name>
</gene>
<dbReference type="KEGG" id="eao:BD94_1469"/>
<dbReference type="EMBL" id="CP007547">
    <property type="protein sequence ID" value="AIL45244.1"/>
    <property type="molecule type" value="Genomic_DNA"/>
</dbReference>
<evidence type="ECO:0000313" key="2">
    <source>
        <dbReference type="Proteomes" id="UP000028933"/>
    </source>
</evidence>
<organism evidence="1 2">
    <name type="scientific">Elizabethkingia anophelis NUHP1</name>
    <dbReference type="NCBI Taxonomy" id="1338011"/>
    <lineage>
        <taxon>Bacteria</taxon>
        <taxon>Pseudomonadati</taxon>
        <taxon>Bacteroidota</taxon>
        <taxon>Flavobacteriia</taxon>
        <taxon>Flavobacteriales</taxon>
        <taxon>Weeksellaceae</taxon>
        <taxon>Elizabethkingia</taxon>
    </lineage>
</organism>
<dbReference type="HOGENOM" id="CLU_2245718_0_0_10"/>
<dbReference type="Proteomes" id="UP000028933">
    <property type="component" value="Chromosome"/>
</dbReference>
<evidence type="ECO:0000313" key="1">
    <source>
        <dbReference type="EMBL" id="AIL45244.1"/>
    </source>
</evidence>
<reference evidence="1 2" key="1">
    <citation type="journal article" date="2013" name="Lancet">
        <title>First case of E anophelis outbreak in an intensive-care unit.</title>
        <authorList>
            <person name="Teo J."/>
            <person name="Tan S.Y."/>
            <person name="Tay M."/>
            <person name="Ding Y."/>
            <person name="Kjelleberg S."/>
            <person name="Givskov M."/>
            <person name="Lin R.T."/>
            <person name="Yang L."/>
        </authorList>
    </citation>
    <scope>NUCLEOTIDE SEQUENCE [LARGE SCALE GENOMIC DNA]</scope>
    <source>
        <strain evidence="1 2">NUHP1</strain>
    </source>
</reference>
<sequence>MRTITRKEDIQTEWEACKKAFNPENLDLFINIVYERVLLHKVKFPLLEYCAEDIYKLLPSEIQIYFCDAIEKLKTEGGNVILGKILQLRLAQHPTLQPIVEKNN</sequence>
<accession>A0A077EGE7</accession>
<dbReference type="RefSeq" id="WP_051354962.1">
    <property type="nucleotide sequence ID" value="NZ_CP007547.1"/>
</dbReference>
<dbReference type="AlphaFoldDB" id="A0A077EGE7"/>
<name>A0A077EGE7_9FLAO</name>
<proteinExistence type="predicted"/>